<protein>
    <recommendedName>
        <fullName evidence="4">Trichohyalin-plectin-homology domain-containing protein</fullName>
    </recommendedName>
</protein>
<evidence type="ECO:0000313" key="3">
    <source>
        <dbReference type="Proteomes" id="UP000693981"/>
    </source>
</evidence>
<comment type="caution">
    <text evidence="2">The sequence shown here is derived from an EMBL/GenBank/DDBJ whole genome shotgun (WGS) entry which is preliminary data.</text>
</comment>
<dbReference type="AlphaFoldDB" id="A0A8T1V9H7"/>
<evidence type="ECO:0008006" key="4">
    <source>
        <dbReference type="Google" id="ProtNLM"/>
    </source>
</evidence>
<keyword evidence="1" id="KW-0175">Coiled coil</keyword>
<evidence type="ECO:0000313" key="2">
    <source>
        <dbReference type="EMBL" id="KAG7377701.1"/>
    </source>
</evidence>
<sequence>MANRLLMYSQKRVMEADIVALEAAVKKMSQERQLMQQNRNNDHKNCRGCWSAQTTEQEAPGSFEASMRGPPANLEGLKGQDEWVLLNALALVEFESDQEKEKAKMLEKKRMQRAWLDAQQQERAKSRHNERRMQDEAFQHQLRDLSNWHDQESAKKQQQQEQVMKIRRERDEQLRLQKQELEQREIQRRRDEAAEVERVKNDLKRLELDARVRRETEQERIKKLQAENALVEHQKSRAKLQEHLEDVELMEAYARRLAKEEEERMRRLQTTLQRRDQQIDIAESMQAQIRQKALADERRAEEYQKKKDAAEQLKQHEKLEAQKREAYERQQYLLEQRNQKKQRERQEREDDLTFARQYHSEARAALEAQYRQAQFVRQRNKSFQEKLIVQMDEQRHGQPLSPLQRPRDLNMNNHEKDMNAKLLQKLEDVGMGQKVLQKLSPAKTATAITTKFY</sequence>
<dbReference type="Proteomes" id="UP000693981">
    <property type="component" value="Unassembled WGS sequence"/>
</dbReference>
<proteinExistence type="predicted"/>
<reference evidence="2" key="1">
    <citation type="submission" date="2021-02" db="EMBL/GenBank/DDBJ databases">
        <authorList>
            <person name="Palmer J.M."/>
        </authorList>
    </citation>
    <scope>NUCLEOTIDE SEQUENCE</scope>
    <source>
        <strain evidence="2">SCRP23</strain>
    </source>
</reference>
<dbReference type="EMBL" id="JAGDFL010001118">
    <property type="protein sequence ID" value="KAG7377701.1"/>
    <property type="molecule type" value="Genomic_DNA"/>
</dbReference>
<evidence type="ECO:0000256" key="1">
    <source>
        <dbReference type="SAM" id="Coils"/>
    </source>
</evidence>
<gene>
    <name evidence="2" type="ORF">PHYBOEH_000707</name>
</gene>
<organism evidence="2 3">
    <name type="scientific">Phytophthora boehmeriae</name>
    <dbReference type="NCBI Taxonomy" id="109152"/>
    <lineage>
        <taxon>Eukaryota</taxon>
        <taxon>Sar</taxon>
        <taxon>Stramenopiles</taxon>
        <taxon>Oomycota</taxon>
        <taxon>Peronosporomycetes</taxon>
        <taxon>Peronosporales</taxon>
        <taxon>Peronosporaceae</taxon>
        <taxon>Phytophthora</taxon>
    </lineage>
</organism>
<feature type="coiled-coil region" evidence="1">
    <location>
        <begin position="116"/>
        <end position="349"/>
    </location>
</feature>
<name>A0A8T1V9H7_9STRA</name>
<keyword evidence="3" id="KW-1185">Reference proteome</keyword>
<dbReference type="OrthoDB" id="74713at2759"/>
<accession>A0A8T1V9H7</accession>
<feature type="coiled-coil region" evidence="1">
    <location>
        <begin position="11"/>
        <end position="38"/>
    </location>
</feature>